<dbReference type="Proteomes" id="UP001501822">
    <property type="component" value="Unassembled WGS sequence"/>
</dbReference>
<evidence type="ECO:0000313" key="2">
    <source>
        <dbReference type="Proteomes" id="UP001501822"/>
    </source>
</evidence>
<protein>
    <submittedName>
        <fullName evidence="1">Uncharacterized protein</fullName>
    </submittedName>
</protein>
<reference evidence="2" key="1">
    <citation type="journal article" date="2019" name="Int. J. Syst. Evol. Microbiol.">
        <title>The Global Catalogue of Microorganisms (GCM) 10K type strain sequencing project: providing services to taxonomists for standard genome sequencing and annotation.</title>
        <authorList>
            <consortium name="The Broad Institute Genomics Platform"/>
            <consortium name="The Broad Institute Genome Sequencing Center for Infectious Disease"/>
            <person name="Wu L."/>
            <person name="Ma J."/>
        </authorList>
    </citation>
    <scope>NUCLEOTIDE SEQUENCE [LARGE SCALE GENOMIC DNA]</scope>
    <source>
        <strain evidence="2">JCM 3146</strain>
    </source>
</reference>
<name>A0ABP3G611_9ACTN</name>
<accession>A0ABP3G611</accession>
<keyword evidence="2" id="KW-1185">Reference proteome</keyword>
<comment type="caution">
    <text evidence="1">The sequence shown here is derived from an EMBL/GenBank/DDBJ whole genome shotgun (WGS) entry which is preliminary data.</text>
</comment>
<evidence type="ECO:0000313" key="1">
    <source>
        <dbReference type="EMBL" id="GAA0337091.1"/>
    </source>
</evidence>
<proteinExistence type="predicted"/>
<gene>
    <name evidence="1" type="ORF">GCM10010151_28480</name>
</gene>
<sequence>MGPGDPMTVGDVETELYGLRRAHPGWLILFGAYTHRYVAHGYMLGRPGIWLTAESSAELHHRMALMENTYPAIQRRDQLPGRHE</sequence>
<organism evidence="1 2">
    <name type="scientific">Actinoallomurus spadix</name>
    <dbReference type="NCBI Taxonomy" id="79912"/>
    <lineage>
        <taxon>Bacteria</taxon>
        <taxon>Bacillati</taxon>
        <taxon>Actinomycetota</taxon>
        <taxon>Actinomycetes</taxon>
        <taxon>Streptosporangiales</taxon>
        <taxon>Thermomonosporaceae</taxon>
        <taxon>Actinoallomurus</taxon>
    </lineage>
</organism>
<dbReference type="EMBL" id="BAAABM010000017">
    <property type="protein sequence ID" value="GAA0337091.1"/>
    <property type="molecule type" value="Genomic_DNA"/>
</dbReference>